<evidence type="ECO:0000259" key="4">
    <source>
        <dbReference type="Pfam" id="PF17836"/>
    </source>
</evidence>
<comment type="similarity">
    <text evidence="1">Belongs to the transferase hexapeptide repeat family.</text>
</comment>
<evidence type="ECO:0000313" key="6">
    <source>
        <dbReference type="Proteomes" id="UP001589789"/>
    </source>
</evidence>
<protein>
    <submittedName>
        <fullName evidence="5">Acetyltransferase</fullName>
    </submittedName>
</protein>
<dbReference type="SUPFAM" id="SSF51161">
    <property type="entry name" value="Trimeric LpxA-like enzymes"/>
    <property type="match status" value="1"/>
</dbReference>
<dbReference type="Gene3D" id="3.40.50.20">
    <property type="match status" value="1"/>
</dbReference>
<name>A0ABV6J1D4_9PROT</name>
<dbReference type="InterPro" id="IPR041561">
    <property type="entry name" value="PglD_N"/>
</dbReference>
<keyword evidence="3" id="KW-0677">Repeat</keyword>
<dbReference type="InterPro" id="IPR020019">
    <property type="entry name" value="AcTrfase_PglD-like"/>
</dbReference>
<dbReference type="CDD" id="cd03360">
    <property type="entry name" value="LbH_AT_putative"/>
    <property type="match status" value="1"/>
</dbReference>
<dbReference type="PANTHER" id="PTHR43300">
    <property type="entry name" value="ACETYLTRANSFERASE"/>
    <property type="match status" value="1"/>
</dbReference>
<reference evidence="5 6" key="1">
    <citation type="submission" date="2024-09" db="EMBL/GenBank/DDBJ databases">
        <authorList>
            <person name="Sun Q."/>
            <person name="Mori K."/>
        </authorList>
    </citation>
    <scope>NUCLEOTIDE SEQUENCE [LARGE SCALE GENOMIC DNA]</scope>
    <source>
        <strain evidence="5 6">CCM 7468</strain>
    </source>
</reference>
<dbReference type="NCBIfam" id="TIGR03570">
    <property type="entry name" value="NeuD_NnaD"/>
    <property type="match status" value="1"/>
</dbReference>
<dbReference type="InterPro" id="IPR050179">
    <property type="entry name" value="Trans_hexapeptide_repeat"/>
</dbReference>
<keyword evidence="6" id="KW-1185">Reference proteome</keyword>
<keyword evidence="2" id="KW-0808">Transferase</keyword>
<dbReference type="RefSeq" id="WP_377057223.1">
    <property type="nucleotide sequence ID" value="NZ_JBHLVZ010000118.1"/>
</dbReference>
<dbReference type="PROSITE" id="PS00101">
    <property type="entry name" value="HEXAPEP_TRANSFERASES"/>
    <property type="match status" value="1"/>
</dbReference>
<gene>
    <name evidence="5" type="ORF">ACFFIC_29640</name>
</gene>
<evidence type="ECO:0000256" key="3">
    <source>
        <dbReference type="ARBA" id="ARBA00022737"/>
    </source>
</evidence>
<sequence length="207" mass="20393">MVIIGGGGHAKVVIEALRAAGFPPPLGIIDPRPPAPAVLGVPVLGGDEMLERLRAGGPCAAVVAVGHNLARQRVGDRLAALGFALPPVLHPAAHCSPSAVVEEGAVVMARACLGPESRIGRLAIVNTGAVVEHDNRLGQAAHVAPGCALAGGVVVGERALVGIGSAVRQGIVIGADAVVGAGSAVVRDVPPGARVGGTPAVPLRPPR</sequence>
<comment type="caution">
    <text evidence="5">The sequence shown here is derived from an EMBL/GenBank/DDBJ whole genome shotgun (WGS) entry which is preliminary data.</text>
</comment>
<evidence type="ECO:0000256" key="2">
    <source>
        <dbReference type="ARBA" id="ARBA00022679"/>
    </source>
</evidence>
<proteinExistence type="inferred from homology"/>
<feature type="domain" description="PglD N-terminal" evidence="4">
    <location>
        <begin position="2"/>
        <end position="77"/>
    </location>
</feature>
<evidence type="ECO:0000256" key="1">
    <source>
        <dbReference type="ARBA" id="ARBA00007274"/>
    </source>
</evidence>
<dbReference type="EMBL" id="JBHLVZ010000118">
    <property type="protein sequence ID" value="MFC0389674.1"/>
    <property type="molecule type" value="Genomic_DNA"/>
</dbReference>
<dbReference type="PANTHER" id="PTHR43300:SF7">
    <property type="entry name" value="UDP-N-ACETYLBACILLOSAMINE N-ACETYLTRANSFERASE"/>
    <property type="match status" value="1"/>
</dbReference>
<accession>A0ABV6J1D4</accession>
<dbReference type="Proteomes" id="UP001589789">
    <property type="component" value="Unassembled WGS sequence"/>
</dbReference>
<evidence type="ECO:0000313" key="5">
    <source>
        <dbReference type="EMBL" id="MFC0389674.1"/>
    </source>
</evidence>
<dbReference type="Gene3D" id="2.160.10.10">
    <property type="entry name" value="Hexapeptide repeat proteins"/>
    <property type="match status" value="1"/>
</dbReference>
<organism evidence="5 6">
    <name type="scientific">Muricoccus vinaceus</name>
    <dbReference type="NCBI Taxonomy" id="424704"/>
    <lineage>
        <taxon>Bacteria</taxon>
        <taxon>Pseudomonadati</taxon>
        <taxon>Pseudomonadota</taxon>
        <taxon>Alphaproteobacteria</taxon>
        <taxon>Acetobacterales</taxon>
        <taxon>Roseomonadaceae</taxon>
        <taxon>Muricoccus</taxon>
    </lineage>
</organism>
<dbReference type="InterPro" id="IPR018357">
    <property type="entry name" value="Hexapep_transf_CS"/>
</dbReference>
<dbReference type="Pfam" id="PF17836">
    <property type="entry name" value="PglD_N"/>
    <property type="match status" value="1"/>
</dbReference>
<dbReference type="InterPro" id="IPR011004">
    <property type="entry name" value="Trimer_LpxA-like_sf"/>
</dbReference>